<dbReference type="GO" id="GO:0042952">
    <property type="term" value="P:beta-ketoadipate pathway"/>
    <property type="evidence" value="ECO:0007669"/>
    <property type="project" value="InterPro"/>
</dbReference>
<evidence type="ECO:0000259" key="1">
    <source>
        <dbReference type="Pfam" id="PF12697"/>
    </source>
</evidence>
<name>A0A2C9CSF7_9RHOB</name>
<dbReference type="PRINTS" id="PR00111">
    <property type="entry name" value="ABHYDROLASE"/>
</dbReference>
<dbReference type="NCBIfam" id="TIGR02427">
    <property type="entry name" value="protocat_pcaD"/>
    <property type="match status" value="1"/>
</dbReference>
<dbReference type="SUPFAM" id="SSF53474">
    <property type="entry name" value="alpha/beta-Hydrolases"/>
    <property type="match status" value="1"/>
</dbReference>
<evidence type="ECO:0000313" key="3">
    <source>
        <dbReference type="Proteomes" id="UP000220034"/>
    </source>
</evidence>
<dbReference type="PANTHER" id="PTHR43194:SF2">
    <property type="entry name" value="PEROXISOMAL MEMBRANE PROTEIN LPX1"/>
    <property type="match status" value="1"/>
</dbReference>
<organism evidence="2 3">
    <name type="scientific">Pontivivens marinum</name>
    <dbReference type="NCBI Taxonomy" id="1690039"/>
    <lineage>
        <taxon>Bacteria</taxon>
        <taxon>Pseudomonadati</taxon>
        <taxon>Pseudomonadota</taxon>
        <taxon>Alphaproteobacteria</taxon>
        <taxon>Rhodobacterales</taxon>
        <taxon>Paracoccaceae</taxon>
        <taxon>Pontivivens</taxon>
    </lineage>
</organism>
<dbReference type="EMBL" id="OCTN01000001">
    <property type="protein sequence ID" value="SOH93309.1"/>
    <property type="molecule type" value="Genomic_DNA"/>
</dbReference>
<dbReference type="Gene3D" id="3.40.50.1820">
    <property type="entry name" value="alpha/beta hydrolase"/>
    <property type="match status" value="1"/>
</dbReference>
<dbReference type="RefSeq" id="WP_097928821.1">
    <property type="nucleotide sequence ID" value="NZ_OCTN01000001.1"/>
</dbReference>
<dbReference type="OrthoDB" id="9793083at2"/>
<dbReference type="Proteomes" id="UP000220034">
    <property type="component" value="Unassembled WGS sequence"/>
</dbReference>
<protein>
    <submittedName>
        <fullName evidence="2">3-oxoadipate enol-lactonase</fullName>
    </submittedName>
</protein>
<dbReference type="Pfam" id="PF12697">
    <property type="entry name" value="Abhydrolase_6"/>
    <property type="match status" value="1"/>
</dbReference>
<dbReference type="PANTHER" id="PTHR43194">
    <property type="entry name" value="HYDROLASE ALPHA/BETA FOLD FAMILY"/>
    <property type="match status" value="1"/>
</dbReference>
<dbReference type="InterPro" id="IPR050228">
    <property type="entry name" value="Carboxylesterase_BioH"/>
</dbReference>
<evidence type="ECO:0000313" key="2">
    <source>
        <dbReference type="EMBL" id="SOH93309.1"/>
    </source>
</evidence>
<gene>
    <name evidence="2" type="ORF">SAMN06273572_1011165</name>
</gene>
<proteinExistence type="predicted"/>
<reference evidence="3" key="1">
    <citation type="submission" date="2017-09" db="EMBL/GenBank/DDBJ databases">
        <authorList>
            <person name="Varghese N."/>
            <person name="Submissions S."/>
        </authorList>
    </citation>
    <scope>NUCLEOTIDE SEQUENCE [LARGE SCALE GENOMIC DNA]</scope>
    <source>
        <strain evidence="3">C7</strain>
    </source>
</reference>
<accession>A0A2C9CSF7</accession>
<dbReference type="InterPro" id="IPR000073">
    <property type="entry name" value="AB_hydrolase_1"/>
</dbReference>
<sequence length="260" mass="27223">MTFTEINGVAIHYDWRAGSGMPVVFLNSLGTDFRIWDGVVAQIGDAPILRMDKQGHGLSGLAPLDMDRLVADAAALMDQLNIGPAVICGVSVGGMIAQGLAITRPDLVAGLVLCCTGATIGTDEIWNDRIEATMTGGLEPMGDAVMQRWFSPDFHAQRAVEMAGYRNMLVRTPAPGYAAVSAAIRDADFTQGATGITVPTICVAGEEDNATPPALVRTLSGLIAGSTLYVISAVGHLPGVEVPHEVAQRVITIRTQVGVA</sequence>
<feature type="domain" description="AB hydrolase-1" evidence="1">
    <location>
        <begin position="23"/>
        <end position="248"/>
    </location>
</feature>
<dbReference type="AlphaFoldDB" id="A0A2C9CSF7"/>
<dbReference type="InterPro" id="IPR029058">
    <property type="entry name" value="AB_hydrolase_fold"/>
</dbReference>
<keyword evidence="3" id="KW-1185">Reference proteome</keyword>
<dbReference type="InterPro" id="IPR026968">
    <property type="entry name" value="PcaD/CatD"/>
</dbReference>
<dbReference type="GO" id="GO:0047570">
    <property type="term" value="F:3-oxoadipate enol-lactonase activity"/>
    <property type="evidence" value="ECO:0007669"/>
    <property type="project" value="InterPro"/>
</dbReference>